<feature type="signal peptide" evidence="7">
    <location>
        <begin position="1"/>
        <end position="28"/>
    </location>
</feature>
<organism evidence="10 11">
    <name type="scientific">Listeria ivanovii</name>
    <dbReference type="NCBI Taxonomy" id="1638"/>
    <lineage>
        <taxon>Bacteria</taxon>
        <taxon>Bacillati</taxon>
        <taxon>Bacillota</taxon>
        <taxon>Bacilli</taxon>
        <taxon>Bacillales</taxon>
        <taxon>Listeriaceae</taxon>
        <taxon>Listeria</taxon>
    </lineage>
</organism>
<evidence type="ECO:0000313" key="10">
    <source>
        <dbReference type="EMBL" id="SDX40452.1"/>
    </source>
</evidence>
<evidence type="ECO:0000259" key="9">
    <source>
        <dbReference type="Pfam" id="PF12354"/>
    </source>
</evidence>
<proteinExistence type="inferred from homology"/>
<dbReference type="GO" id="GO:0009274">
    <property type="term" value="C:peptidoglycan-based cell wall"/>
    <property type="evidence" value="ECO:0007669"/>
    <property type="project" value="UniProtKB-ARBA"/>
</dbReference>
<dbReference type="RefSeq" id="WP_052011203.1">
    <property type="nucleotide sequence ID" value="NZ_FNMX01000021.1"/>
</dbReference>
<dbReference type="SUPFAM" id="SSF52058">
    <property type="entry name" value="L domain-like"/>
    <property type="match status" value="1"/>
</dbReference>
<keyword evidence="6" id="KW-0677">Repeat</keyword>
<dbReference type="FunFam" id="3.80.10.10:FF:001164">
    <property type="entry name" value="GH01279p"/>
    <property type="match status" value="2"/>
</dbReference>
<dbReference type="Gene3D" id="3.80.10.10">
    <property type="entry name" value="Ribonuclease Inhibitor"/>
    <property type="match status" value="2"/>
</dbReference>
<dbReference type="InterPro" id="IPR025875">
    <property type="entry name" value="Leu-rich_rpt_4"/>
</dbReference>
<dbReference type="PROSITE" id="PS51450">
    <property type="entry name" value="LRR"/>
    <property type="match status" value="6"/>
</dbReference>
<dbReference type="SMART" id="SM00369">
    <property type="entry name" value="LRR_TYP"/>
    <property type="match status" value="6"/>
</dbReference>
<dbReference type="InterPro" id="IPR014756">
    <property type="entry name" value="Ig_E-set"/>
</dbReference>
<comment type="similarity">
    <text evidence="2">Belongs to the internalin family.</text>
</comment>
<dbReference type="InterPro" id="IPR001611">
    <property type="entry name" value="Leu-rich_rpt"/>
</dbReference>
<feature type="domain" description="Internalin N-terminal" evidence="9">
    <location>
        <begin position="309"/>
        <end position="343"/>
    </location>
</feature>
<evidence type="ECO:0000256" key="6">
    <source>
        <dbReference type="ARBA" id="ARBA00022737"/>
    </source>
</evidence>
<name>A0AAX2DTF8_LISIV</name>
<reference evidence="10 11" key="1">
    <citation type="submission" date="2016-10" db="EMBL/GenBank/DDBJ databases">
        <authorList>
            <person name="Varghese N."/>
            <person name="Submissions S."/>
        </authorList>
    </citation>
    <scope>NUCLEOTIDE SEQUENCE [LARGE SCALE GENOMIC DNA]</scope>
    <source>
        <strain evidence="10 11">ATCC 49954</strain>
    </source>
</reference>
<dbReference type="InterPro" id="IPR003591">
    <property type="entry name" value="Leu-rich_rpt_typical-subtyp"/>
</dbReference>
<sequence length="446" mass="50211">MRKKEWLKKVLRALLLTFIVACVNTSLGMKGNAASIPHPMPIDKVFPDSSLANEMKITLGKKSVTDVITPKELEAKTQFNAEHKNIQSIEGLQYLTNLEVLYLSGNQITNISPLKKLKKLVVLNLADNELSDISDIIKFSSSSALKRLFLNNNQLTDISALANLTNLETLDAMHNKLSSIQALASLKKLKMLRLSGNQISNITGLEGLSNLEYVEIVNQDCINEPICYQPYLMIPNSIKGLEGKSIAPKKIRNNGKYVQENVQWVLSSYVNEVSYTFDEIIRVGKTRAKFHGRVIQPLERKNLFIEDLKPIKQIFPDANLAEILRRALKKKHVTDLVSQHELDKITEVHAEDRGVTSIEGLQYLSNLNKLYLADNQISDIRSLEVLTQIKELYLDNNALTDKSVSGLINLANLNTLSIRDNKVSGAMARNLMNNLTKLKDFNWCEQ</sequence>
<evidence type="ECO:0000256" key="2">
    <source>
        <dbReference type="ARBA" id="ARBA00009432"/>
    </source>
</evidence>
<dbReference type="AlphaFoldDB" id="A0AAX2DTF8"/>
<keyword evidence="4" id="KW-0433">Leucine-rich repeat</keyword>
<keyword evidence="3" id="KW-0964">Secreted</keyword>
<protein>
    <submittedName>
        <fullName evidence="10">Leucine-rich repeat (LRR) protein</fullName>
    </submittedName>
</protein>
<dbReference type="InterPro" id="IPR050836">
    <property type="entry name" value="SDS22/Internalin_LRR"/>
</dbReference>
<evidence type="ECO:0000313" key="11">
    <source>
        <dbReference type="Proteomes" id="UP000183610"/>
    </source>
</evidence>
<accession>A0AAX2DTF8</accession>
<dbReference type="InterPro" id="IPR014755">
    <property type="entry name" value="Cu-Rt/internalin_Ig-like"/>
</dbReference>
<feature type="domain" description="Internalin N-terminal" evidence="9">
    <location>
        <begin position="33"/>
        <end position="74"/>
    </location>
</feature>
<evidence type="ECO:0000256" key="3">
    <source>
        <dbReference type="ARBA" id="ARBA00022525"/>
    </source>
</evidence>
<dbReference type="Pfam" id="PF12799">
    <property type="entry name" value="LRR_4"/>
    <property type="match status" value="3"/>
</dbReference>
<dbReference type="Proteomes" id="UP000183610">
    <property type="component" value="Unassembled WGS sequence"/>
</dbReference>
<gene>
    <name evidence="10" type="ORF">SAMN05421782_1216</name>
</gene>
<keyword evidence="5 7" id="KW-0732">Signal</keyword>
<dbReference type="Pfam" id="PF12354">
    <property type="entry name" value="Internalin_N"/>
    <property type="match status" value="2"/>
</dbReference>
<dbReference type="EMBL" id="FNMX01000021">
    <property type="protein sequence ID" value="SDX40452.1"/>
    <property type="molecule type" value="Genomic_DNA"/>
</dbReference>
<dbReference type="PANTHER" id="PTHR46652">
    <property type="entry name" value="LEUCINE-RICH REPEAT AND IQ DOMAIN-CONTAINING PROTEIN 1-RELATED"/>
    <property type="match status" value="1"/>
</dbReference>
<dbReference type="GO" id="GO:0005576">
    <property type="term" value="C:extracellular region"/>
    <property type="evidence" value="ECO:0007669"/>
    <property type="project" value="UniProtKB-SubCell"/>
</dbReference>
<evidence type="ECO:0000256" key="5">
    <source>
        <dbReference type="ARBA" id="ARBA00022729"/>
    </source>
</evidence>
<feature type="domain" description="Internalin Ig-like inter-repeat region" evidence="8">
    <location>
        <begin position="243"/>
        <end position="299"/>
    </location>
</feature>
<dbReference type="InterPro" id="IPR012569">
    <property type="entry name" value="Inl_IR"/>
</dbReference>
<evidence type="ECO:0000259" key="8">
    <source>
        <dbReference type="Pfam" id="PF08191"/>
    </source>
</evidence>
<feature type="chain" id="PRO_5043556073" evidence="7">
    <location>
        <begin position="29"/>
        <end position="446"/>
    </location>
</feature>
<comment type="subcellular location">
    <subcellularLocation>
        <location evidence="1">Secreted</location>
    </subcellularLocation>
</comment>
<dbReference type="Gene3D" id="2.60.40.1220">
    <property type="match status" value="1"/>
</dbReference>
<dbReference type="InterPro" id="IPR032675">
    <property type="entry name" value="LRR_dom_sf"/>
</dbReference>
<comment type="caution">
    <text evidence="10">The sequence shown here is derived from an EMBL/GenBank/DDBJ whole genome shotgun (WGS) entry which is preliminary data.</text>
</comment>
<dbReference type="SUPFAM" id="SSF81296">
    <property type="entry name" value="E set domains"/>
    <property type="match status" value="1"/>
</dbReference>
<dbReference type="Pfam" id="PF08191">
    <property type="entry name" value="LRR_adjacent"/>
    <property type="match status" value="1"/>
</dbReference>
<evidence type="ECO:0000256" key="4">
    <source>
        <dbReference type="ARBA" id="ARBA00022614"/>
    </source>
</evidence>
<dbReference type="PANTHER" id="PTHR46652:SF3">
    <property type="entry name" value="LEUCINE-RICH REPEAT-CONTAINING PROTEIN 9"/>
    <property type="match status" value="1"/>
</dbReference>
<evidence type="ECO:0000256" key="7">
    <source>
        <dbReference type="SAM" id="SignalP"/>
    </source>
</evidence>
<evidence type="ECO:0000256" key="1">
    <source>
        <dbReference type="ARBA" id="ARBA00004613"/>
    </source>
</evidence>
<dbReference type="InterPro" id="IPR024634">
    <property type="entry name" value="Internalin_N"/>
</dbReference>
<dbReference type="Gene3D" id="1.10.8.390">
    <property type="entry name" value="Internalin N-terminal Cap domain-like"/>
    <property type="match status" value="2"/>
</dbReference>
<dbReference type="SMART" id="SM00365">
    <property type="entry name" value="LRR_SD22"/>
    <property type="match status" value="8"/>
</dbReference>